<protein>
    <submittedName>
        <fullName evidence="1">Retrovirus-related Pol polyprotein</fullName>
    </submittedName>
</protein>
<organism evidence="1 2">
    <name type="scientific">Aphis craccivora</name>
    <name type="common">Cowpea aphid</name>
    <dbReference type="NCBI Taxonomy" id="307492"/>
    <lineage>
        <taxon>Eukaryota</taxon>
        <taxon>Metazoa</taxon>
        <taxon>Ecdysozoa</taxon>
        <taxon>Arthropoda</taxon>
        <taxon>Hexapoda</taxon>
        <taxon>Insecta</taxon>
        <taxon>Pterygota</taxon>
        <taxon>Neoptera</taxon>
        <taxon>Paraneoptera</taxon>
        <taxon>Hemiptera</taxon>
        <taxon>Sternorrhyncha</taxon>
        <taxon>Aphidomorpha</taxon>
        <taxon>Aphidoidea</taxon>
        <taxon>Aphididae</taxon>
        <taxon>Aphidini</taxon>
        <taxon>Aphis</taxon>
        <taxon>Aphis</taxon>
    </lineage>
</organism>
<gene>
    <name evidence="1" type="ORF">FWK35_00001406</name>
</gene>
<reference evidence="1 2" key="1">
    <citation type="submission" date="2019-08" db="EMBL/GenBank/DDBJ databases">
        <title>Whole genome of Aphis craccivora.</title>
        <authorList>
            <person name="Voronova N.V."/>
            <person name="Shulinski R.S."/>
            <person name="Bandarenka Y.V."/>
            <person name="Zhorov D.G."/>
            <person name="Warner D."/>
        </authorList>
    </citation>
    <scope>NUCLEOTIDE SEQUENCE [LARGE SCALE GENOMIC DNA]</scope>
    <source>
        <strain evidence="1">180601</strain>
        <tissue evidence="1">Whole Body</tissue>
    </source>
</reference>
<dbReference type="AlphaFoldDB" id="A0A6G0ZKB9"/>
<keyword evidence="2" id="KW-1185">Reference proteome</keyword>
<evidence type="ECO:0000313" key="2">
    <source>
        <dbReference type="Proteomes" id="UP000478052"/>
    </source>
</evidence>
<name>A0A6G0ZKB9_APHCR</name>
<evidence type="ECO:0000313" key="1">
    <source>
        <dbReference type="EMBL" id="KAF0771109.1"/>
    </source>
</evidence>
<dbReference type="EMBL" id="VUJU01000337">
    <property type="protein sequence ID" value="KAF0771109.1"/>
    <property type="molecule type" value="Genomic_DNA"/>
</dbReference>
<accession>A0A6G0ZKB9</accession>
<proteinExistence type="predicted"/>
<dbReference type="Proteomes" id="UP000478052">
    <property type="component" value="Unassembled WGS sequence"/>
</dbReference>
<comment type="caution">
    <text evidence="1">The sequence shown here is derived from an EMBL/GenBank/DDBJ whole genome shotgun (WGS) entry which is preliminary data.</text>
</comment>
<sequence length="168" mass="19957">MYLLAGRVTTGHYGNLRRKLNYLRASRFVARSSSHVVNQFLQSSITVNMYKEKTFTENEKKQIIYEYHNTPLGGHSGVFTQPRNVLRRLIFSCKRSQSPTQRSLQVSQIVKRLKLNYQWTNLKQFVKQYIENRKVCQKSKIHLKTKQPMLITYTVKKSFERIWLDIVL</sequence>